<dbReference type="GO" id="GO:0016832">
    <property type="term" value="F:aldehyde-lyase activity"/>
    <property type="evidence" value="ECO:0007669"/>
    <property type="project" value="TreeGrafter"/>
</dbReference>
<proteinExistence type="inferred from homology"/>
<keyword evidence="3" id="KW-0456">Lyase</keyword>
<evidence type="ECO:0000256" key="3">
    <source>
        <dbReference type="ARBA" id="ARBA00023239"/>
    </source>
</evidence>
<name>A0A381NP67_9ZZZZ</name>
<evidence type="ECO:0000256" key="2">
    <source>
        <dbReference type="ARBA" id="ARBA00022723"/>
    </source>
</evidence>
<dbReference type="EMBL" id="UINC01000440">
    <property type="protein sequence ID" value="SUZ55323.1"/>
    <property type="molecule type" value="Genomic_DNA"/>
</dbReference>
<dbReference type="InterPro" id="IPR015813">
    <property type="entry name" value="Pyrv/PenolPyrv_kinase-like_dom"/>
</dbReference>
<feature type="domain" description="HpcH/HpaI aldolase/citrate lyase" evidence="4">
    <location>
        <begin position="30"/>
        <end position="240"/>
    </location>
</feature>
<gene>
    <name evidence="5" type="ORF">METZ01_LOCUS8177</name>
</gene>
<dbReference type="GO" id="GO:0046872">
    <property type="term" value="F:metal ion binding"/>
    <property type="evidence" value="ECO:0007669"/>
    <property type="project" value="UniProtKB-KW"/>
</dbReference>
<dbReference type="SUPFAM" id="SSF51621">
    <property type="entry name" value="Phosphoenolpyruvate/pyruvate domain"/>
    <property type="match status" value="1"/>
</dbReference>
<sequence>MIELRNRALEQLRSGQLAIGVGLRQARTVDTAKAMLTAGFDWLFIDMEHNSMDIDTAVQISVAAQDAGISPIVRVPGYEHYHATRALDGGAQGVVVPHVDDPATAEQIALNCRYPPIGRRSITGALPQLGFETYPLKDATETINRETLVVVMLESPAAVDNAHQIAAIPGIDALLIGTNDLSLEMGIPGELGHSDIVAAYDSVIAACKTHGKYAGMGGVYKPELMAKYIEMGTQLILAGNDISFLMESARRQASAVRGMLR</sequence>
<organism evidence="5">
    <name type="scientific">marine metagenome</name>
    <dbReference type="NCBI Taxonomy" id="408172"/>
    <lineage>
        <taxon>unclassified sequences</taxon>
        <taxon>metagenomes</taxon>
        <taxon>ecological metagenomes</taxon>
    </lineage>
</organism>
<evidence type="ECO:0000313" key="5">
    <source>
        <dbReference type="EMBL" id="SUZ55323.1"/>
    </source>
</evidence>
<dbReference type="InterPro" id="IPR040442">
    <property type="entry name" value="Pyrv_kinase-like_dom_sf"/>
</dbReference>
<protein>
    <recommendedName>
        <fullName evidence="4">HpcH/HpaI aldolase/citrate lyase domain-containing protein</fullName>
    </recommendedName>
</protein>
<dbReference type="Gene3D" id="3.20.20.60">
    <property type="entry name" value="Phosphoenolpyruvate-binding domains"/>
    <property type="match status" value="1"/>
</dbReference>
<dbReference type="InterPro" id="IPR050251">
    <property type="entry name" value="HpcH-HpaI_aldolase"/>
</dbReference>
<dbReference type="AlphaFoldDB" id="A0A381NP67"/>
<dbReference type="InterPro" id="IPR005000">
    <property type="entry name" value="Aldolase/citrate-lyase_domain"/>
</dbReference>
<evidence type="ECO:0000259" key="4">
    <source>
        <dbReference type="Pfam" id="PF03328"/>
    </source>
</evidence>
<keyword evidence="2" id="KW-0479">Metal-binding</keyword>
<reference evidence="5" key="1">
    <citation type="submission" date="2018-05" db="EMBL/GenBank/DDBJ databases">
        <authorList>
            <person name="Lanie J.A."/>
            <person name="Ng W.-L."/>
            <person name="Kazmierczak K.M."/>
            <person name="Andrzejewski T.M."/>
            <person name="Davidsen T.M."/>
            <person name="Wayne K.J."/>
            <person name="Tettelin H."/>
            <person name="Glass J.I."/>
            <person name="Rusch D."/>
            <person name="Podicherti R."/>
            <person name="Tsui H.-C.T."/>
            <person name="Winkler M.E."/>
        </authorList>
    </citation>
    <scope>NUCLEOTIDE SEQUENCE</scope>
</reference>
<evidence type="ECO:0000256" key="1">
    <source>
        <dbReference type="ARBA" id="ARBA00005568"/>
    </source>
</evidence>
<comment type="similarity">
    <text evidence="1">Belongs to the HpcH/HpaI aldolase family.</text>
</comment>
<dbReference type="PANTHER" id="PTHR30502:SF0">
    <property type="entry name" value="PHOSPHOENOLPYRUVATE CARBOXYLASE FAMILY PROTEIN"/>
    <property type="match status" value="1"/>
</dbReference>
<dbReference type="GO" id="GO:0005737">
    <property type="term" value="C:cytoplasm"/>
    <property type="evidence" value="ECO:0007669"/>
    <property type="project" value="TreeGrafter"/>
</dbReference>
<accession>A0A381NP67</accession>
<dbReference type="Pfam" id="PF03328">
    <property type="entry name" value="HpcH_HpaI"/>
    <property type="match status" value="1"/>
</dbReference>
<dbReference type="PANTHER" id="PTHR30502">
    <property type="entry name" value="2-KETO-3-DEOXY-L-RHAMNONATE ALDOLASE"/>
    <property type="match status" value="1"/>
</dbReference>